<dbReference type="Pfam" id="PF02221">
    <property type="entry name" value="E1_DerP2_DerF2"/>
    <property type="match status" value="1"/>
</dbReference>
<evidence type="ECO:0000256" key="1">
    <source>
        <dbReference type="ARBA" id="ARBA00002053"/>
    </source>
</evidence>
<keyword evidence="6 8" id="KW-0732">Signal</keyword>
<evidence type="ECO:0000256" key="4">
    <source>
        <dbReference type="ARBA" id="ARBA00016056"/>
    </source>
</evidence>
<dbReference type="EMBL" id="LGTZ01001189">
    <property type="protein sequence ID" value="OJD22048.1"/>
    <property type="molecule type" value="Genomic_DNA"/>
</dbReference>
<dbReference type="GO" id="GO:0032934">
    <property type="term" value="F:sterol binding"/>
    <property type="evidence" value="ECO:0007669"/>
    <property type="project" value="InterPro"/>
</dbReference>
<feature type="domain" description="MD-2-related lipid-recognition" evidence="9">
    <location>
        <begin position="48"/>
        <end position="183"/>
    </location>
</feature>
<dbReference type="SUPFAM" id="SSF81296">
    <property type="entry name" value="E set domains"/>
    <property type="match status" value="1"/>
</dbReference>
<gene>
    <name evidence="10" type="ORF">ACJ73_06610</name>
</gene>
<dbReference type="AlphaFoldDB" id="A0A1J9Q0J6"/>
<evidence type="ECO:0000259" key="9">
    <source>
        <dbReference type="SMART" id="SM00737"/>
    </source>
</evidence>
<dbReference type="Proteomes" id="UP000242791">
    <property type="component" value="Unassembled WGS sequence"/>
</dbReference>
<sequence length="187" mass="20681">MRLTTIPFFVLLWSSLAVGAPSLSWLADNQVPISVADNELSVPGDNPLNFCFPPETDILTIESVDLSPNPPVPGQTLTITASGTFHKQVEQGSKVQIQVKYGLIRLINQEADLCDEIKKVDLECPLEKGNMSLMKQVDLPKEIPPVSKIFPSHRSCDIPGRYTVLADVYTKEKERITCLQAEVTFSL</sequence>
<accession>A0A1J9Q0J6</accession>
<dbReference type="Gene3D" id="2.70.220.10">
    <property type="entry name" value="Ganglioside GM2 activator"/>
    <property type="match status" value="1"/>
</dbReference>
<dbReference type="OrthoDB" id="6409159at2759"/>
<dbReference type="PANTHER" id="PTHR11306:SF0">
    <property type="entry name" value="PHOSPHATIDYLGLYCEROL_PHOSPHATIDYLINOSITOL TRANSFER PROTEIN"/>
    <property type="match status" value="1"/>
</dbReference>
<evidence type="ECO:0000313" key="10">
    <source>
        <dbReference type="EMBL" id="OJD22048.1"/>
    </source>
</evidence>
<comment type="similarity">
    <text evidence="2">Belongs to the NPC2 family.</text>
</comment>
<evidence type="ECO:0000256" key="5">
    <source>
        <dbReference type="ARBA" id="ARBA00022448"/>
    </source>
</evidence>
<proteinExistence type="inferred from homology"/>
<dbReference type="InterPro" id="IPR033917">
    <property type="entry name" value="ML_PG-PI_TP"/>
</dbReference>
<keyword evidence="7" id="KW-0445">Lipid transport</keyword>
<dbReference type="GO" id="GO:0032366">
    <property type="term" value="P:intracellular sterol transport"/>
    <property type="evidence" value="ECO:0007669"/>
    <property type="project" value="InterPro"/>
</dbReference>
<reference evidence="10 11" key="1">
    <citation type="submission" date="2015-08" db="EMBL/GenBank/DDBJ databases">
        <title>Emmonsia species relationships and genome sequence.</title>
        <authorList>
            <person name="Cuomo C.A."/>
            <person name="Schwartz I.S."/>
            <person name="Kenyon C."/>
            <person name="De Hoog G.S."/>
            <person name="Govender N.P."/>
            <person name="Botha A."/>
            <person name="Moreno L."/>
            <person name="De Vries M."/>
            <person name="Munoz J.F."/>
            <person name="Stielow J.B."/>
        </authorList>
    </citation>
    <scope>NUCLEOTIDE SEQUENCE [LARGE SCALE GENOMIC DNA]</scope>
    <source>
        <strain evidence="10 11">EI222</strain>
    </source>
</reference>
<feature type="signal peptide" evidence="8">
    <location>
        <begin position="1"/>
        <end position="19"/>
    </location>
</feature>
<dbReference type="InterPro" id="IPR003172">
    <property type="entry name" value="ML_dom"/>
</dbReference>
<evidence type="ECO:0000256" key="2">
    <source>
        <dbReference type="ARBA" id="ARBA00006370"/>
    </source>
</evidence>
<evidence type="ECO:0000256" key="8">
    <source>
        <dbReference type="SAM" id="SignalP"/>
    </source>
</evidence>
<evidence type="ECO:0000256" key="6">
    <source>
        <dbReference type="ARBA" id="ARBA00022729"/>
    </source>
</evidence>
<dbReference type="PANTHER" id="PTHR11306">
    <property type="entry name" value="NIEMANN PICK TYPE C2 PROTEIN NPC2-RELATED"/>
    <property type="match status" value="1"/>
</dbReference>
<keyword evidence="11" id="KW-1185">Reference proteome</keyword>
<dbReference type="InterPro" id="IPR039670">
    <property type="entry name" value="NPC2-like"/>
</dbReference>
<evidence type="ECO:0000256" key="3">
    <source>
        <dbReference type="ARBA" id="ARBA00011245"/>
    </source>
</evidence>
<dbReference type="InterPro" id="IPR036846">
    <property type="entry name" value="GM2-AP_sf"/>
</dbReference>
<feature type="chain" id="PRO_5012882360" description="Phosphatidylglycerol/phosphatidylinositol transfer protein" evidence="8">
    <location>
        <begin position="20"/>
        <end position="187"/>
    </location>
</feature>
<keyword evidence="5" id="KW-0813">Transport</keyword>
<comment type="caution">
    <text evidence="10">The sequence shown here is derived from an EMBL/GenBank/DDBJ whole genome shotgun (WGS) entry which is preliminary data.</text>
</comment>
<organism evidence="10 11">
    <name type="scientific">Blastomyces percursus</name>
    <dbReference type="NCBI Taxonomy" id="1658174"/>
    <lineage>
        <taxon>Eukaryota</taxon>
        <taxon>Fungi</taxon>
        <taxon>Dikarya</taxon>
        <taxon>Ascomycota</taxon>
        <taxon>Pezizomycotina</taxon>
        <taxon>Eurotiomycetes</taxon>
        <taxon>Eurotiomycetidae</taxon>
        <taxon>Onygenales</taxon>
        <taxon>Ajellomycetaceae</taxon>
        <taxon>Blastomyces</taxon>
    </lineage>
</organism>
<dbReference type="SMART" id="SM00737">
    <property type="entry name" value="ML"/>
    <property type="match status" value="1"/>
</dbReference>
<dbReference type="STRING" id="1658174.A0A1J9Q0J6"/>
<dbReference type="CDD" id="cd00917">
    <property type="entry name" value="PG-PI_TP"/>
    <property type="match status" value="1"/>
</dbReference>
<evidence type="ECO:0000256" key="7">
    <source>
        <dbReference type="ARBA" id="ARBA00023055"/>
    </source>
</evidence>
<protein>
    <recommendedName>
        <fullName evidence="4">Phosphatidylglycerol/phosphatidylinositol transfer protein</fullName>
    </recommendedName>
</protein>
<dbReference type="InterPro" id="IPR014756">
    <property type="entry name" value="Ig_E-set"/>
</dbReference>
<evidence type="ECO:0000313" key="11">
    <source>
        <dbReference type="Proteomes" id="UP000242791"/>
    </source>
</evidence>
<name>A0A1J9Q0J6_9EURO</name>
<dbReference type="VEuPathDB" id="FungiDB:ACJ73_06610"/>
<comment type="function">
    <text evidence="1">Catalyzes the intermembrane transfer of phosphatidylglycerol and phosphatidylinositol.</text>
</comment>
<comment type="subunit">
    <text evidence="3">Monomer.</text>
</comment>